<dbReference type="Pfam" id="PF17162">
    <property type="entry name" value="DUF5118"/>
    <property type="match status" value="1"/>
</dbReference>
<dbReference type="AlphaFoldDB" id="A0A6M4H2W0"/>
<dbReference type="InterPro" id="IPR033428">
    <property type="entry name" value="DUF5118"/>
</dbReference>
<accession>A0A6M4H2W0</accession>
<organism evidence="6 7">
    <name type="scientific">Usitatibacter palustris</name>
    <dbReference type="NCBI Taxonomy" id="2732487"/>
    <lineage>
        <taxon>Bacteria</taxon>
        <taxon>Pseudomonadati</taxon>
        <taxon>Pseudomonadota</taxon>
        <taxon>Betaproteobacteria</taxon>
        <taxon>Nitrosomonadales</taxon>
        <taxon>Usitatibacteraceae</taxon>
        <taxon>Usitatibacter</taxon>
    </lineage>
</organism>
<dbReference type="InterPro" id="IPR034032">
    <property type="entry name" value="Zn_MMP-like_bac"/>
</dbReference>
<evidence type="ECO:0000259" key="5">
    <source>
        <dbReference type="Pfam" id="PF17162"/>
    </source>
</evidence>
<feature type="region of interest" description="Disordered" evidence="1">
    <location>
        <begin position="29"/>
        <end position="63"/>
    </location>
</feature>
<dbReference type="KEGG" id="upl:DSM104440_00451"/>
<feature type="domain" description="DUF5117" evidence="4">
    <location>
        <begin position="125"/>
        <end position="325"/>
    </location>
</feature>
<dbReference type="RefSeq" id="WP_171160417.1">
    <property type="nucleotide sequence ID" value="NZ_CP053073.1"/>
</dbReference>
<dbReference type="Pfam" id="PF17148">
    <property type="entry name" value="DUF5117"/>
    <property type="match status" value="1"/>
</dbReference>
<dbReference type="InterPro" id="IPR033413">
    <property type="entry name" value="DUF5117"/>
</dbReference>
<reference evidence="6 7" key="1">
    <citation type="submission" date="2020-04" db="EMBL/GenBank/DDBJ databases">
        <title>Usitatibacter rugosus gen. nov., sp. nov. and Usitatibacter palustris sp. nov., novel members of Usitatibacteraceae fam. nov. within the order Nitrosomonadales isolated from soil.</title>
        <authorList>
            <person name="Huber K.J."/>
            <person name="Neumann-Schaal M."/>
            <person name="Geppert A."/>
            <person name="Luckner M."/>
            <person name="Wanner G."/>
            <person name="Overmann J."/>
        </authorList>
    </citation>
    <scope>NUCLEOTIDE SEQUENCE [LARGE SCALE GENOMIC DNA]</scope>
    <source>
        <strain evidence="6 7">Swamp67</strain>
    </source>
</reference>
<dbReference type="EMBL" id="CP053073">
    <property type="protein sequence ID" value="QJR13665.1"/>
    <property type="molecule type" value="Genomic_DNA"/>
</dbReference>
<dbReference type="Pfam" id="PF16313">
    <property type="entry name" value="DUF4953"/>
    <property type="match status" value="1"/>
</dbReference>
<sequence>MKPAPRTPYVLRAALAVAFGTSLAAFAQTPPAPTPPAPGAPVTPSPAATTPGSPAAGPAAAAAPRPFKDVIKDAKESKGFFTLWQKDDKVWFEVKPDQLDKPFFLSIIQTNGLGDGRFFGGLMGPSAMVHLKKVGNQMQLIANNNRFRADAKSPTEMAMKTSFSESLIASGAVASAPHPETKAVLVEANAMLLIDIAGAATTLETVYRIPYALDSRNSSLAKAETSDTATGFNTSLHFSVAKLPAPPLVPNPASPQVPPPRNVPDARSLFLGYRLNFAQLPAVPMKPRVADERVGYFTTGFQNLSEEAKLNNNVHYVNRWRLEKKDPSAALSEPVKPIVYWLDKNIPVKHRQAIIDGILVWNDAFERIGFKNAVQAKVQPDDATFDTADINYATVRWYLTSDGGPAIGPSHADPRTGEIVDADIMFTDSFTRGGRRFIVEDAPRAHEAHLPILGGNANFCHFANESHSEAEFAMDILEARGDLDPTSPEADKFVYDYVKEVMTHEVGHTLGLRHNFRSSTVFTAAQLKDPAFTKKNGVVGSVMDYPPFNIPLKGEPKPDYVHPGLGPYDYWAIEYAYKPLDPATEKEELEKIAARGAKETWLAYGTDEDSFIGGSPQGMDPTVNVWDLTDDPLGYYKKRLELSRELWARLQSKELAPGESYDGLRRSFLAGFQQMGRGMLPVTKYIGGVVQLRDRAGSGRLPFTPVPASQQREALKVLNDGLFSVDSFKFKPEFLASLPHSRLDYFDQLVRGNITPQPMVSVPNTVLGLQRTALDQVMSDVVATRISDSQVISKDGTNAFRLSELYDSLQASIWSELKSGKEITPMRRNLQREHLRRVAGSLVRPAGSQPADARSLMRMNAQQLAAELRASQAKPAYSKETRAHLAESLNTLDEALKAPLQRAGV</sequence>
<evidence type="ECO:0000256" key="2">
    <source>
        <dbReference type="SAM" id="SignalP"/>
    </source>
</evidence>
<feature type="compositionally biased region" description="Low complexity" evidence="1">
    <location>
        <begin position="45"/>
        <end position="63"/>
    </location>
</feature>
<dbReference type="Proteomes" id="UP000503096">
    <property type="component" value="Chromosome"/>
</dbReference>
<evidence type="ECO:0000313" key="7">
    <source>
        <dbReference type="Proteomes" id="UP000503096"/>
    </source>
</evidence>
<name>A0A6M4H2W0_9PROT</name>
<dbReference type="InParanoid" id="A0A6M4H2W0"/>
<evidence type="ECO:0000259" key="4">
    <source>
        <dbReference type="Pfam" id="PF17148"/>
    </source>
</evidence>
<dbReference type="PANTHER" id="PTHR38478">
    <property type="entry name" value="PEPTIDASE M1A AND M12B"/>
    <property type="match status" value="1"/>
</dbReference>
<dbReference type="CDD" id="cd04276">
    <property type="entry name" value="ZnMc_MMP_like_2"/>
    <property type="match status" value="1"/>
</dbReference>
<dbReference type="Gene3D" id="3.40.390.10">
    <property type="entry name" value="Collagenase (Catalytic Domain)"/>
    <property type="match status" value="1"/>
</dbReference>
<keyword evidence="2" id="KW-0732">Signal</keyword>
<evidence type="ECO:0000259" key="3">
    <source>
        <dbReference type="Pfam" id="PF16313"/>
    </source>
</evidence>
<evidence type="ECO:0008006" key="8">
    <source>
        <dbReference type="Google" id="ProtNLM"/>
    </source>
</evidence>
<feature type="domain" description="EcxA zinc-binding" evidence="3">
    <location>
        <begin position="488"/>
        <end position="818"/>
    </location>
</feature>
<feature type="compositionally biased region" description="Pro residues" evidence="1">
    <location>
        <begin position="30"/>
        <end position="44"/>
    </location>
</feature>
<evidence type="ECO:0000313" key="6">
    <source>
        <dbReference type="EMBL" id="QJR13665.1"/>
    </source>
</evidence>
<proteinExistence type="predicted"/>
<dbReference type="PANTHER" id="PTHR38478:SF1">
    <property type="entry name" value="ZINC DEPENDENT METALLOPROTEASE DOMAIN LIPOPROTEIN"/>
    <property type="match status" value="1"/>
</dbReference>
<feature type="domain" description="DUF5118" evidence="5">
    <location>
        <begin position="64"/>
        <end position="103"/>
    </location>
</feature>
<protein>
    <recommendedName>
        <fullName evidence="8">Metallopeptidase</fullName>
    </recommendedName>
</protein>
<keyword evidence="7" id="KW-1185">Reference proteome</keyword>
<dbReference type="InterPro" id="IPR024079">
    <property type="entry name" value="MetalloPept_cat_dom_sf"/>
</dbReference>
<evidence type="ECO:0000256" key="1">
    <source>
        <dbReference type="SAM" id="MobiDB-lite"/>
    </source>
</evidence>
<gene>
    <name evidence="6" type="ORF">DSM104440_00451</name>
</gene>
<feature type="signal peptide" evidence="2">
    <location>
        <begin position="1"/>
        <end position="27"/>
    </location>
</feature>
<dbReference type="GO" id="GO:0008237">
    <property type="term" value="F:metallopeptidase activity"/>
    <property type="evidence" value="ECO:0007669"/>
    <property type="project" value="InterPro"/>
</dbReference>
<dbReference type="InterPro" id="IPR032534">
    <property type="entry name" value="EcxA_zinc-bd"/>
</dbReference>
<dbReference type="SUPFAM" id="SSF55486">
    <property type="entry name" value="Metalloproteases ('zincins'), catalytic domain"/>
    <property type="match status" value="1"/>
</dbReference>
<feature type="chain" id="PRO_5026852175" description="Metallopeptidase" evidence="2">
    <location>
        <begin position="28"/>
        <end position="905"/>
    </location>
</feature>